<dbReference type="InterPro" id="IPR039426">
    <property type="entry name" value="TonB-dep_rcpt-like"/>
</dbReference>
<dbReference type="InterPro" id="IPR023996">
    <property type="entry name" value="TonB-dep_OMP_SusC/RagA"/>
</dbReference>
<dbReference type="Proteomes" id="UP001500954">
    <property type="component" value="Unassembled WGS sequence"/>
</dbReference>
<dbReference type="Pfam" id="PF13715">
    <property type="entry name" value="CarbopepD_reg_2"/>
    <property type="match status" value="1"/>
</dbReference>
<keyword evidence="9" id="KW-0675">Receptor</keyword>
<dbReference type="SUPFAM" id="SSF56935">
    <property type="entry name" value="Porins"/>
    <property type="match status" value="1"/>
</dbReference>
<evidence type="ECO:0000256" key="5">
    <source>
        <dbReference type="ARBA" id="ARBA00023136"/>
    </source>
</evidence>
<dbReference type="InterPro" id="IPR023997">
    <property type="entry name" value="TonB-dep_OMP_SusC/RagA_CS"/>
</dbReference>
<keyword evidence="6 7" id="KW-0998">Cell outer membrane</keyword>
<evidence type="ECO:0000256" key="4">
    <source>
        <dbReference type="ARBA" id="ARBA00022692"/>
    </source>
</evidence>
<keyword evidence="4 7" id="KW-0812">Transmembrane</keyword>
<dbReference type="Gene3D" id="2.60.40.1120">
    <property type="entry name" value="Carboxypeptidase-like, regulatory domain"/>
    <property type="match status" value="1"/>
</dbReference>
<protein>
    <submittedName>
        <fullName evidence="9">TonB-dependent receptor</fullName>
    </submittedName>
</protein>
<evidence type="ECO:0000256" key="7">
    <source>
        <dbReference type="PROSITE-ProRule" id="PRU01360"/>
    </source>
</evidence>
<evidence type="ECO:0000313" key="10">
    <source>
        <dbReference type="Proteomes" id="UP001500954"/>
    </source>
</evidence>
<keyword evidence="10" id="KW-1185">Reference proteome</keyword>
<dbReference type="InterPro" id="IPR036942">
    <property type="entry name" value="Beta-barrel_TonB_sf"/>
</dbReference>
<accession>A0ABP6XRB0</accession>
<dbReference type="Gene3D" id="2.40.170.20">
    <property type="entry name" value="TonB-dependent receptor, beta-barrel domain"/>
    <property type="match status" value="1"/>
</dbReference>
<feature type="domain" description="TonB-dependent receptor plug" evidence="8">
    <location>
        <begin position="151"/>
        <end position="256"/>
    </location>
</feature>
<dbReference type="InterPro" id="IPR037066">
    <property type="entry name" value="Plug_dom_sf"/>
</dbReference>
<evidence type="ECO:0000256" key="2">
    <source>
        <dbReference type="ARBA" id="ARBA00022448"/>
    </source>
</evidence>
<dbReference type="Gene3D" id="2.170.130.10">
    <property type="entry name" value="TonB-dependent receptor, plug domain"/>
    <property type="match status" value="1"/>
</dbReference>
<dbReference type="EMBL" id="BAABCY010000058">
    <property type="protein sequence ID" value="GAA3571367.1"/>
    <property type="molecule type" value="Genomic_DNA"/>
</dbReference>
<evidence type="ECO:0000256" key="6">
    <source>
        <dbReference type="ARBA" id="ARBA00023237"/>
    </source>
</evidence>
<dbReference type="SUPFAM" id="SSF49464">
    <property type="entry name" value="Carboxypeptidase regulatory domain-like"/>
    <property type="match status" value="1"/>
</dbReference>
<proteinExistence type="inferred from homology"/>
<name>A0ABP6XRB0_9FLAO</name>
<dbReference type="InterPro" id="IPR012910">
    <property type="entry name" value="Plug_dom"/>
</dbReference>
<evidence type="ECO:0000313" key="9">
    <source>
        <dbReference type="EMBL" id="GAA3571367.1"/>
    </source>
</evidence>
<dbReference type="NCBIfam" id="TIGR04056">
    <property type="entry name" value="OMP_RagA_SusC"/>
    <property type="match status" value="1"/>
</dbReference>
<gene>
    <name evidence="9" type="ORF">GCM10022395_21100</name>
</gene>
<dbReference type="Pfam" id="PF07715">
    <property type="entry name" value="Plug"/>
    <property type="match status" value="1"/>
</dbReference>
<comment type="similarity">
    <text evidence="7">Belongs to the TonB-dependent receptor family.</text>
</comment>
<keyword evidence="5 7" id="KW-0472">Membrane</keyword>
<sequence length="1055" mass="115468">MNMKEQQRIKRDTLERFKPSLKAKFTMFFIFAILFNIQAKTSINNNTGDKINSLKSAQQIEIKGVVTDQNNQPLPGANVLEKGTTNGAQTDFDGNFTLNVSSNNAVLVVSYVGFKAQEILINGQTQFSVVLEEDAAKLDEVVVVGYGTQVKKDLTGATSAVKGAKLVKAPTTNLASNLSGKVTGVFVNTATGNPGNEDINFAIRGTSTTGNNAPLVIVDGIVRSFSRLDPKEIESITVLKDAASTAVYGARAANGVLLVTTKRGNSNKPSFNLESSFGFQSQTRQIELMNAGEYARYINEAKLNYGQNPIFTDAEVAQYESGELASYDWLKSALGNSAPLSRHSISASGGSDNTRYFLSYGLLNQEGFYSTASYKQHNLRSNIDVKLSDRLDLRLDLSGRIQNRSDSPAGLNSIYQGALIGKPYLNPLLDNEVGPGAIATNGLGGSPLGHAERSGTNTTRSNIIQSNISLKYKVPGIEGLVASALFSYDLTFNKNKIFKKPFTQYEYNGATGGYDEISGGFSSISLSESRELNDQQTLQLSLRYDHTFGKHKIGALALFEQIESTENSLDAFRDNFISASIPELFAGGTDLWSNDGVTIETARRGYIGRVEYNYDSRYLFQANLRVDQSFNFPTESRTGVFPAFSVGWRLSEEKFMENVHVIDNIKLRGSWGQVGNDRVPAYQFLSLFGFNGGYVADNAFQQGIGSSGIANPNITWETATTLDLGLEFDVLDGRLGFEFDYFNKRTEDILRPNNEIVPGTFGASLPDVNYGIVDSWGGEAMVKYNQNFGDFHVSVDANTSWFKNEAIQLAEADGVLPSIAQTGRELGLRTGYLSDGLFQTQEEINNAPTQFSQAIHNSLAPGDIKYKDINGRDANGNLTGQPDGQINSDDRAIIGSSGNPNLLFGLNIALDYKGFDLTANFQGASNFSRYLFSIPFERDGNSIREYIDSWRPGNEDAKYPRLSSGDASTNNSQTSDFWVKEVTYCRLRNLEIGYNFDQAKKTLEQLGISSLRIYGSATNILTISNLGWRDPEGPSGSNPFYPQTKTLTLGVNIGF</sequence>
<dbReference type="PROSITE" id="PS52016">
    <property type="entry name" value="TONB_DEPENDENT_REC_3"/>
    <property type="match status" value="1"/>
</dbReference>
<reference evidence="10" key="1">
    <citation type="journal article" date="2019" name="Int. J. Syst. Evol. Microbiol.">
        <title>The Global Catalogue of Microorganisms (GCM) 10K type strain sequencing project: providing services to taxonomists for standard genome sequencing and annotation.</title>
        <authorList>
            <consortium name="The Broad Institute Genomics Platform"/>
            <consortium name="The Broad Institute Genome Sequencing Center for Infectious Disease"/>
            <person name="Wu L."/>
            <person name="Ma J."/>
        </authorList>
    </citation>
    <scope>NUCLEOTIDE SEQUENCE [LARGE SCALE GENOMIC DNA]</scope>
    <source>
        <strain evidence="10">JCM 17111</strain>
    </source>
</reference>
<dbReference type="InterPro" id="IPR008969">
    <property type="entry name" value="CarboxyPept-like_regulatory"/>
</dbReference>
<evidence type="ECO:0000256" key="1">
    <source>
        <dbReference type="ARBA" id="ARBA00004571"/>
    </source>
</evidence>
<keyword evidence="2 7" id="KW-0813">Transport</keyword>
<comment type="caution">
    <text evidence="9">The sequence shown here is derived from an EMBL/GenBank/DDBJ whole genome shotgun (WGS) entry which is preliminary data.</text>
</comment>
<evidence type="ECO:0000259" key="8">
    <source>
        <dbReference type="Pfam" id="PF07715"/>
    </source>
</evidence>
<organism evidence="9 10">
    <name type="scientific">Snuella lapsa</name>
    <dbReference type="NCBI Taxonomy" id="870481"/>
    <lineage>
        <taxon>Bacteria</taxon>
        <taxon>Pseudomonadati</taxon>
        <taxon>Bacteroidota</taxon>
        <taxon>Flavobacteriia</taxon>
        <taxon>Flavobacteriales</taxon>
        <taxon>Flavobacteriaceae</taxon>
        <taxon>Snuella</taxon>
    </lineage>
</organism>
<evidence type="ECO:0000256" key="3">
    <source>
        <dbReference type="ARBA" id="ARBA00022452"/>
    </source>
</evidence>
<dbReference type="NCBIfam" id="TIGR04057">
    <property type="entry name" value="SusC_RagA_signa"/>
    <property type="match status" value="1"/>
</dbReference>
<comment type="subcellular location">
    <subcellularLocation>
        <location evidence="1 7">Cell outer membrane</location>
        <topology evidence="1 7">Multi-pass membrane protein</topology>
    </subcellularLocation>
</comment>
<keyword evidence="3 7" id="KW-1134">Transmembrane beta strand</keyword>